<dbReference type="Proteomes" id="UP000233425">
    <property type="component" value="Unassembled WGS sequence"/>
</dbReference>
<sequence length="128" mass="14569">MGFSVSSKIKLNIPVVKQLDRAKQQALEQTGDALLTQVKNTQVMPFDTGNLQNENTFEDCAQSWNGTVKIVSSTPYARRLYFHPEYNFSRKENIAAGGKWFSPWLEGGTRQNFCSRAFVRLYRKEAGL</sequence>
<evidence type="ECO:0008006" key="3">
    <source>
        <dbReference type="Google" id="ProtNLM"/>
    </source>
</evidence>
<comment type="caution">
    <text evidence="1">The sequence shown here is derived from an EMBL/GenBank/DDBJ whole genome shotgun (WGS) entry which is preliminary data.</text>
</comment>
<accession>A0A2N0UYW1</accession>
<dbReference type="EMBL" id="NNSR01000030">
    <property type="protein sequence ID" value="PKD32169.1"/>
    <property type="molecule type" value="Genomic_DNA"/>
</dbReference>
<evidence type="ECO:0000313" key="2">
    <source>
        <dbReference type="Proteomes" id="UP000233425"/>
    </source>
</evidence>
<evidence type="ECO:0000313" key="1">
    <source>
        <dbReference type="EMBL" id="PKD32169.1"/>
    </source>
</evidence>
<gene>
    <name evidence="1" type="ORF">RBATCC27255_00575</name>
</gene>
<name>A0A2N0UYW1_9FIRM</name>
<dbReference type="RefSeq" id="WP_101028661.1">
    <property type="nucleotide sequence ID" value="NZ_CABMMZ010000030.1"/>
</dbReference>
<keyword evidence="2" id="KW-1185">Reference proteome</keyword>
<proteinExistence type="predicted"/>
<reference evidence="1" key="1">
    <citation type="journal article" date="2018" name="Environ. Microbiol.">
        <title>Sporulation capability and amylosome conservation among diverse human colonic and rumen isolates of the keystone starch-degrader Ruminococcus bromii.</title>
        <authorList>
            <person name="Mukhopadhya I."/>
            <person name="Morais S."/>
            <person name="Laverde-Gomez J."/>
            <person name="Sheridan P.O."/>
            <person name="Walker A.W."/>
            <person name="Kelly W."/>
            <person name="Klieve A.V."/>
            <person name="Ouwerkerk D."/>
            <person name="Duncan S.H."/>
            <person name="Louis P."/>
            <person name="Koropatkin N."/>
            <person name="Cockburn D."/>
            <person name="Kibler R."/>
            <person name="Cooper P.J."/>
            <person name="Sandoval C."/>
            <person name="Crost E."/>
            <person name="Juge N."/>
            <person name="Bayer E.A."/>
            <person name="Flint H.J."/>
        </authorList>
    </citation>
    <scope>NUCLEOTIDE SEQUENCE [LARGE SCALE GENOMIC DNA]</scope>
    <source>
        <strain evidence="1">ATCC 27255</strain>
    </source>
</reference>
<dbReference type="AlphaFoldDB" id="A0A2N0UYW1"/>
<protein>
    <recommendedName>
        <fullName evidence="3">Minor capsid protein</fullName>
    </recommendedName>
</protein>
<organism evidence="1 2">
    <name type="scientific">Ruminococcus bromii</name>
    <dbReference type="NCBI Taxonomy" id="40518"/>
    <lineage>
        <taxon>Bacteria</taxon>
        <taxon>Bacillati</taxon>
        <taxon>Bacillota</taxon>
        <taxon>Clostridia</taxon>
        <taxon>Eubacteriales</taxon>
        <taxon>Oscillospiraceae</taxon>
        <taxon>Ruminococcus</taxon>
    </lineage>
</organism>